<keyword evidence="2" id="KW-0812">Transmembrane</keyword>
<evidence type="ECO:0000256" key="1">
    <source>
        <dbReference type="SAM" id="MobiDB-lite"/>
    </source>
</evidence>
<organism evidence="3 4">
    <name type="scientific">Aphis gossypii</name>
    <name type="common">Cotton aphid</name>
    <dbReference type="NCBI Taxonomy" id="80765"/>
    <lineage>
        <taxon>Eukaryota</taxon>
        <taxon>Metazoa</taxon>
        <taxon>Ecdysozoa</taxon>
        <taxon>Arthropoda</taxon>
        <taxon>Hexapoda</taxon>
        <taxon>Insecta</taxon>
        <taxon>Pterygota</taxon>
        <taxon>Neoptera</taxon>
        <taxon>Paraneoptera</taxon>
        <taxon>Hemiptera</taxon>
        <taxon>Sternorrhyncha</taxon>
        <taxon>Aphidomorpha</taxon>
        <taxon>Aphidoidea</taxon>
        <taxon>Aphididae</taxon>
        <taxon>Aphidini</taxon>
        <taxon>Aphis</taxon>
        <taxon>Aphis</taxon>
    </lineage>
</organism>
<feature type="compositionally biased region" description="Low complexity" evidence="1">
    <location>
        <begin position="114"/>
        <end position="126"/>
    </location>
</feature>
<sequence length="126" mass="13877">MPPRQQLQPHHPTAADTVPDFYTHTRTRAAHTQQQTIAALFSFFILFYFFSSVSLGPDDRLARSPGFPHPRLSYSLCFGPIGVARARVARPVPSHSLPFAAPRPFARNGPPPSRSSLAHSLSCLLS</sequence>
<keyword evidence="4" id="KW-1185">Reference proteome</keyword>
<feature type="region of interest" description="Disordered" evidence="1">
    <location>
        <begin position="102"/>
        <end position="126"/>
    </location>
</feature>
<protein>
    <submittedName>
        <fullName evidence="3">Uncharacterized protein</fullName>
    </submittedName>
</protein>
<reference evidence="3" key="1">
    <citation type="submission" date="2022-02" db="EMBL/GenBank/DDBJ databases">
        <authorList>
            <person name="King R."/>
        </authorList>
    </citation>
    <scope>NUCLEOTIDE SEQUENCE</scope>
</reference>
<accession>A0A9P0IPX7</accession>
<evidence type="ECO:0000256" key="2">
    <source>
        <dbReference type="SAM" id="Phobius"/>
    </source>
</evidence>
<dbReference type="Proteomes" id="UP001154329">
    <property type="component" value="Chromosome 1"/>
</dbReference>
<evidence type="ECO:0000313" key="4">
    <source>
        <dbReference type="Proteomes" id="UP001154329"/>
    </source>
</evidence>
<name>A0A9P0IPX7_APHGO</name>
<dbReference type="AlphaFoldDB" id="A0A9P0IPX7"/>
<evidence type="ECO:0000313" key="3">
    <source>
        <dbReference type="EMBL" id="CAH1711520.1"/>
    </source>
</evidence>
<feature type="transmembrane region" description="Helical" evidence="2">
    <location>
        <begin position="36"/>
        <end position="55"/>
    </location>
</feature>
<gene>
    <name evidence="3" type="ORF">APHIGO_LOCUS1628</name>
</gene>
<reference evidence="3" key="2">
    <citation type="submission" date="2022-10" db="EMBL/GenBank/DDBJ databases">
        <authorList>
            <consortium name="ENA_rothamsted_submissions"/>
            <consortium name="culmorum"/>
            <person name="King R."/>
        </authorList>
    </citation>
    <scope>NUCLEOTIDE SEQUENCE</scope>
</reference>
<proteinExistence type="predicted"/>
<keyword evidence="2" id="KW-0472">Membrane</keyword>
<dbReference type="EMBL" id="OU899034">
    <property type="protein sequence ID" value="CAH1711520.1"/>
    <property type="molecule type" value="Genomic_DNA"/>
</dbReference>
<keyword evidence="2" id="KW-1133">Transmembrane helix</keyword>